<dbReference type="PANTHER" id="PTHR21641:SF0">
    <property type="entry name" value="RNA-BINDING PROTEIN EIF1AD-RELATED"/>
    <property type="match status" value="1"/>
</dbReference>
<dbReference type="InterPro" id="IPR039294">
    <property type="entry name" value="EIF1AD"/>
</dbReference>
<dbReference type="InterPro" id="IPR012340">
    <property type="entry name" value="NA-bd_OB-fold"/>
</dbReference>
<dbReference type="InterPro" id="IPR006196">
    <property type="entry name" value="RNA-binding_domain_S1_IF1"/>
</dbReference>
<dbReference type="GO" id="GO:0003723">
    <property type="term" value="F:RNA binding"/>
    <property type="evidence" value="ECO:0007669"/>
    <property type="project" value="UniProtKB-KW"/>
</dbReference>
<comment type="similarity">
    <text evidence="1">Belongs to the EIF1AD family.</text>
</comment>
<evidence type="ECO:0000256" key="1">
    <source>
        <dbReference type="ARBA" id="ARBA00007340"/>
    </source>
</evidence>
<evidence type="ECO:0000313" key="6">
    <source>
        <dbReference type="Proteomes" id="UP000191522"/>
    </source>
</evidence>
<feature type="region of interest" description="Disordered" evidence="3">
    <location>
        <begin position="109"/>
        <end position="139"/>
    </location>
</feature>
<dbReference type="AlphaFoldDB" id="A0A1V6PCD8"/>
<evidence type="ECO:0000256" key="3">
    <source>
        <dbReference type="SAM" id="MobiDB-lite"/>
    </source>
</evidence>
<keyword evidence="2" id="KW-0694">RNA-binding</keyword>
<dbReference type="InterPro" id="IPR001253">
    <property type="entry name" value="TIF_eIF-1A"/>
</dbReference>
<dbReference type="OrthoDB" id="1738325at2759"/>
<dbReference type="EMBL" id="MDYL01000009">
    <property type="protein sequence ID" value="OQD74740.1"/>
    <property type="molecule type" value="Genomic_DNA"/>
</dbReference>
<feature type="domain" description="S1-like" evidence="4">
    <location>
        <begin position="26"/>
        <end position="91"/>
    </location>
</feature>
<dbReference type="STRING" id="69771.A0A1V6PCD8"/>
<dbReference type="Pfam" id="PF01176">
    <property type="entry name" value="eIF-1a"/>
    <property type="match status" value="1"/>
</dbReference>
<dbReference type="PANTHER" id="PTHR21641">
    <property type="entry name" value="TRANSLATION INITIATION FACTOR-RELATED"/>
    <property type="match status" value="1"/>
</dbReference>
<dbReference type="Gene3D" id="2.40.50.140">
    <property type="entry name" value="Nucleic acid-binding proteins"/>
    <property type="match status" value="1"/>
</dbReference>
<dbReference type="Proteomes" id="UP000191522">
    <property type="component" value="Unassembled WGS sequence"/>
</dbReference>
<dbReference type="GO" id="GO:0005634">
    <property type="term" value="C:nucleus"/>
    <property type="evidence" value="ECO:0007669"/>
    <property type="project" value="TreeGrafter"/>
</dbReference>
<organism evidence="5 6">
    <name type="scientific">Penicillium decumbens</name>
    <dbReference type="NCBI Taxonomy" id="69771"/>
    <lineage>
        <taxon>Eukaryota</taxon>
        <taxon>Fungi</taxon>
        <taxon>Dikarya</taxon>
        <taxon>Ascomycota</taxon>
        <taxon>Pezizomycotina</taxon>
        <taxon>Eurotiomycetes</taxon>
        <taxon>Eurotiomycetidae</taxon>
        <taxon>Eurotiales</taxon>
        <taxon>Aspergillaceae</taxon>
        <taxon>Penicillium</taxon>
    </lineage>
</organism>
<dbReference type="OMA" id="WRKQSYW"/>
<protein>
    <recommendedName>
        <fullName evidence="4">S1-like domain-containing protein</fullName>
    </recommendedName>
</protein>
<proteinExistence type="inferred from homology"/>
<gene>
    <name evidence="5" type="ORF">PENDEC_c009G00461</name>
</gene>
<dbReference type="SUPFAM" id="SSF50249">
    <property type="entry name" value="Nucleic acid-binding proteins"/>
    <property type="match status" value="1"/>
</dbReference>
<name>A0A1V6PCD8_PENDC</name>
<keyword evidence="6" id="KW-1185">Reference proteome</keyword>
<sequence length="139" mass="15725">MAPPRRKVLATAEETMFPPDELASTHQIARAIKATGNNIYLIELPDKKQMLVELPARFRSTFWIKRGSFVVVDTSTQEERDNKIGGEIINIVRDEKAWRKASFWPKEFPKQSVAAADSDSEEEESRVGKMPSSDEESDA</sequence>
<comment type="caution">
    <text evidence="5">The sequence shown here is derived from an EMBL/GenBank/DDBJ whole genome shotgun (WGS) entry which is preliminary data.</text>
</comment>
<reference evidence="6" key="1">
    <citation type="journal article" date="2017" name="Nat. Microbiol.">
        <title>Global analysis of biosynthetic gene clusters reveals vast potential of secondary metabolite production in Penicillium species.</title>
        <authorList>
            <person name="Nielsen J.C."/>
            <person name="Grijseels S."/>
            <person name="Prigent S."/>
            <person name="Ji B."/>
            <person name="Dainat J."/>
            <person name="Nielsen K.F."/>
            <person name="Frisvad J.C."/>
            <person name="Workman M."/>
            <person name="Nielsen J."/>
        </authorList>
    </citation>
    <scope>NUCLEOTIDE SEQUENCE [LARGE SCALE GENOMIC DNA]</scope>
    <source>
        <strain evidence="6">IBT 11843</strain>
    </source>
</reference>
<evidence type="ECO:0000259" key="4">
    <source>
        <dbReference type="Pfam" id="PF01176"/>
    </source>
</evidence>
<accession>A0A1V6PCD8</accession>
<dbReference type="SMART" id="SM00652">
    <property type="entry name" value="eIF1a"/>
    <property type="match status" value="1"/>
</dbReference>
<dbReference type="GO" id="GO:0003743">
    <property type="term" value="F:translation initiation factor activity"/>
    <property type="evidence" value="ECO:0007669"/>
    <property type="project" value="InterPro"/>
</dbReference>
<evidence type="ECO:0000313" key="5">
    <source>
        <dbReference type="EMBL" id="OQD74740.1"/>
    </source>
</evidence>
<evidence type="ECO:0000256" key="2">
    <source>
        <dbReference type="ARBA" id="ARBA00022884"/>
    </source>
</evidence>